<comment type="subcellular location">
    <subcellularLocation>
        <location evidence="10">Cell inner membrane</location>
        <topology evidence="10">Multi-pass membrane protein</topology>
    </subcellularLocation>
    <subcellularLocation>
        <location evidence="1">Cell membrane</location>
        <topology evidence="1">Multi-pass membrane protein</topology>
    </subcellularLocation>
</comment>
<feature type="transmembrane region" description="Helical" evidence="11">
    <location>
        <begin position="136"/>
        <end position="157"/>
    </location>
</feature>
<feature type="transmembrane region" description="Helical" evidence="11">
    <location>
        <begin position="393"/>
        <end position="414"/>
    </location>
</feature>
<evidence type="ECO:0000256" key="8">
    <source>
        <dbReference type="ARBA" id="ARBA00023065"/>
    </source>
</evidence>
<dbReference type="RefSeq" id="WP_275823859.1">
    <property type="nucleotide sequence ID" value="NZ_JARHUD010000009.1"/>
</dbReference>
<dbReference type="Proteomes" id="UP001215503">
    <property type="component" value="Unassembled WGS sequence"/>
</dbReference>
<keyword evidence="10" id="KW-0997">Cell inner membrane</keyword>
<evidence type="ECO:0000256" key="1">
    <source>
        <dbReference type="ARBA" id="ARBA00004651"/>
    </source>
</evidence>
<dbReference type="PIRSF" id="PIRSF006247">
    <property type="entry name" value="TrkH"/>
    <property type="match status" value="1"/>
</dbReference>
<evidence type="ECO:0000256" key="2">
    <source>
        <dbReference type="ARBA" id="ARBA00022448"/>
    </source>
</evidence>
<dbReference type="PANTHER" id="PTHR32024:SF3">
    <property type="entry name" value="TRK SYSTEM POTASSIUM UPTAKE PROTEIN"/>
    <property type="match status" value="1"/>
</dbReference>
<sequence length="482" mass="51561">MPDLKPVVFVNGVILSVLALIMLAPAAVDASFGDDDWPVFLLCSGLTLFIGVGMALASRGNRPQLELRQAFILTATVWVVLAIFSALPFTLGSTQLSYTDAFFEAMSGITTTGSTVIVGLDGTAHGILLWRALLQWLGGIGIIVTAISVLPMLRIGGMQLFKIEAFETDKVLPRAAQIAGQIVAVYIFVTVLAVATYFLLGMSAFDAVAHAMTTVSTAGYSTRDASFAAFHEPALEWAASLFMVLGSMPFVLYLRSLQGDWSTLLRDEQVRGMLSIMAVAIAALTLWLFFTMSHLPLLDALRLTTFNAISIMTGTGYATTSFDLWGGFAVAVFFLLMFIGGCAGSTSCGIKVFRFQVLYATSMTQLKRLMQPSGVFLVNYNGRPVTDQVSASVMSFFFLFIFCFAVLAAILGAIGLDFVTAVSSAATAMANVGPGLGPIVGPAGNFSPLPDSAKWLLSAGMLLGRLEIFTVLVLFMPSFWRS</sequence>
<evidence type="ECO:0000256" key="3">
    <source>
        <dbReference type="ARBA" id="ARBA00022475"/>
    </source>
</evidence>
<keyword evidence="8 10" id="KW-0406">Ion transport</keyword>
<feature type="transmembrane region" description="Helical" evidence="11">
    <location>
        <begin position="237"/>
        <end position="254"/>
    </location>
</feature>
<comment type="caution">
    <text evidence="12">The sequence shown here is derived from an EMBL/GenBank/DDBJ whole genome shotgun (WGS) entry which is preliminary data.</text>
</comment>
<comment type="function">
    <text evidence="10">Low-affinity potassium transport system. Interacts with Trk system potassium uptake protein TrkA.</text>
</comment>
<dbReference type="EMBL" id="JARHUD010000009">
    <property type="protein sequence ID" value="MDF2097087.1"/>
    <property type="molecule type" value="Genomic_DNA"/>
</dbReference>
<evidence type="ECO:0000256" key="4">
    <source>
        <dbReference type="ARBA" id="ARBA00022538"/>
    </source>
</evidence>
<keyword evidence="4 10" id="KW-0633">Potassium transport</keyword>
<feature type="transmembrane region" description="Helical" evidence="11">
    <location>
        <begin position="274"/>
        <end position="295"/>
    </location>
</feature>
<keyword evidence="7 11" id="KW-1133">Transmembrane helix</keyword>
<evidence type="ECO:0000256" key="11">
    <source>
        <dbReference type="SAM" id="Phobius"/>
    </source>
</evidence>
<keyword evidence="13" id="KW-1185">Reference proteome</keyword>
<evidence type="ECO:0000313" key="12">
    <source>
        <dbReference type="EMBL" id="MDF2097087.1"/>
    </source>
</evidence>
<comment type="similarity">
    <text evidence="10">Belongs to the TrkH potassium transport family.</text>
</comment>
<evidence type="ECO:0000313" key="13">
    <source>
        <dbReference type="Proteomes" id="UP001215503"/>
    </source>
</evidence>
<keyword evidence="6 10" id="KW-0630">Potassium</keyword>
<keyword evidence="2 10" id="KW-0813">Transport</keyword>
<organism evidence="12 13">
    <name type="scientific">Aquibaculum arenosum</name>
    <dbReference type="NCBI Taxonomy" id="3032591"/>
    <lineage>
        <taxon>Bacteria</taxon>
        <taxon>Pseudomonadati</taxon>
        <taxon>Pseudomonadota</taxon>
        <taxon>Alphaproteobacteria</taxon>
        <taxon>Rhodospirillales</taxon>
        <taxon>Rhodovibrionaceae</taxon>
        <taxon>Aquibaculum</taxon>
    </lineage>
</organism>
<evidence type="ECO:0000256" key="7">
    <source>
        <dbReference type="ARBA" id="ARBA00022989"/>
    </source>
</evidence>
<evidence type="ECO:0000256" key="10">
    <source>
        <dbReference type="PIRNR" id="PIRNR006247"/>
    </source>
</evidence>
<keyword evidence="5 11" id="KW-0812">Transmembrane</keyword>
<keyword evidence="3 10" id="KW-1003">Cell membrane</keyword>
<dbReference type="InterPro" id="IPR003445">
    <property type="entry name" value="Cat_transpt"/>
</dbReference>
<feature type="transmembrane region" description="Helical" evidence="11">
    <location>
        <begin position="70"/>
        <end position="91"/>
    </location>
</feature>
<evidence type="ECO:0000256" key="6">
    <source>
        <dbReference type="ARBA" id="ARBA00022958"/>
    </source>
</evidence>
<name>A0ABT5YQD0_9PROT</name>
<feature type="transmembrane region" description="Helical" evidence="11">
    <location>
        <begin position="7"/>
        <end position="27"/>
    </location>
</feature>
<dbReference type="Pfam" id="PF02386">
    <property type="entry name" value="TrkH"/>
    <property type="match status" value="1"/>
</dbReference>
<dbReference type="InterPro" id="IPR004772">
    <property type="entry name" value="TrkH"/>
</dbReference>
<feature type="transmembrane region" description="Helical" evidence="11">
    <location>
        <begin position="178"/>
        <end position="200"/>
    </location>
</feature>
<evidence type="ECO:0000256" key="9">
    <source>
        <dbReference type="ARBA" id="ARBA00023136"/>
    </source>
</evidence>
<feature type="transmembrane region" description="Helical" evidence="11">
    <location>
        <begin position="455"/>
        <end position="476"/>
    </location>
</feature>
<gene>
    <name evidence="12" type="ORF">P2G67_13985</name>
</gene>
<accession>A0ABT5YQD0</accession>
<feature type="transmembrane region" description="Helical" evidence="11">
    <location>
        <begin position="324"/>
        <end position="344"/>
    </location>
</feature>
<protein>
    <recommendedName>
        <fullName evidence="10">Trk system potassium uptake protein</fullName>
    </recommendedName>
</protein>
<keyword evidence="9 10" id="KW-0472">Membrane</keyword>
<evidence type="ECO:0000256" key="5">
    <source>
        <dbReference type="ARBA" id="ARBA00022692"/>
    </source>
</evidence>
<proteinExistence type="inferred from homology"/>
<feature type="transmembrane region" description="Helical" evidence="11">
    <location>
        <begin position="39"/>
        <end position="58"/>
    </location>
</feature>
<dbReference type="PANTHER" id="PTHR32024">
    <property type="entry name" value="TRK SYSTEM POTASSIUM UPTAKE PROTEIN TRKG-RELATED"/>
    <property type="match status" value="1"/>
</dbReference>
<reference evidence="12 13" key="1">
    <citation type="submission" date="2023-03" db="EMBL/GenBank/DDBJ databases">
        <title>Fodinicurvata sp. CAU 1616 isolated from sea sendiment.</title>
        <authorList>
            <person name="Kim W."/>
        </authorList>
    </citation>
    <scope>NUCLEOTIDE SEQUENCE [LARGE SCALE GENOMIC DNA]</scope>
    <source>
        <strain evidence="12 13">CAU 1616</strain>
    </source>
</reference>